<keyword evidence="4" id="KW-0804">Transcription</keyword>
<evidence type="ECO:0000256" key="1">
    <source>
        <dbReference type="ARBA" id="ARBA00009437"/>
    </source>
</evidence>
<dbReference type="PANTHER" id="PTHR30126">
    <property type="entry name" value="HTH-TYPE TRANSCRIPTIONAL REGULATOR"/>
    <property type="match status" value="1"/>
</dbReference>
<evidence type="ECO:0000256" key="2">
    <source>
        <dbReference type="ARBA" id="ARBA00023015"/>
    </source>
</evidence>
<organism evidence="6 7">
    <name type="scientific">Kluyvera georgiana ATCC 51603</name>
    <dbReference type="NCBI Taxonomy" id="1354264"/>
    <lineage>
        <taxon>Bacteria</taxon>
        <taxon>Pseudomonadati</taxon>
        <taxon>Pseudomonadota</taxon>
        <taxon>Gammaproteobacteria</taxon>
        <taxon>Enterobacterales</taxon>
        <taxon>Enterobacteriaceae</taxon>
        <taxon>Kluyvera</taxon>
    </lineage>
</organism>
<dbReference type="AlphaFoldDB" id="A0A1B7JHZ0"/>
<keyword evidence="3" id="KW-0238">DNA-binding</keyword>
<dbReference type="InterPro" id="IPR000847">
    <property type="entry name" value="LysR_HTH_N"/>
</dbReference>
<dbReference type="InterPro" id="IPR036390">
    <property type="entry name" value="WH_DNA-bd_sf"/>
</dbReference>
<dbReference type="SUPFAM" id="SSF46785">
    <property type="entry name" value="Winged helix' DNA-binding domain"/>
    <property type="match status" value="1"/>
</dbReference>
<dbReference type="PANTHER" id="PTHR30126:SF4">
    <property type="entry name" value="LYSR FAMILY TRANSCRIPTIONAL REGULATOR"/>
    <property type="match status" value="1"/>
</dbReference>
<dbReference type="InterPro" id="IPR005119">
    <property type="entry name" value="LysR_subst-bd"/>
</dbReference>
<proteinExistence type="inferred from homology"/>
<comment type="caution">
    <text evidence="6">The sequence shown here is derived from an EMBL/GenBank/DDBJ whole genome shotgun (WGS) entry which is preliminary data.</text>
</comment>
<keyword evidence="2" id="KW-0805">Transcription regulation</keyword>
<evidence type="ECO:0000256" key="3">
    <source>
        <dbReference type="ARBA" id="ARBA00023125"/>
    </source>
</evidence>
<keyword evidence="7" id="KW-1185">Reference proteome</keyword>
<comment type="similarity">
    <text evidence="1">Belongs to the LysR transcriptional regulatory family.</text>
</comment>
<dbReference type="PATRIC" id="fig|1354264.4.peg.3928"/>
<dbReference type="Pfam" id="PF00126">
    <property type="entry name" value="HTH_1"/>
    <property type="match status" value="1"/>
</dbReference>
<dbReference type="Proteomes" id="UP000078386">
    <property type="component" value="Unassembled WGS sequence"/>
</dbReference>
<dbReference type="Pfam" id="PF03466">
    <property type="entry name" value="LysR_substrate"/>
    <property type="match status" value="1"/>
</dbReference>
<evidence type="ECO:0000313" key="7">
    <source>
        <dbReference type="Proteomes" id="UP000078386"/>
    </source>
</evidence>
<name>A0A1B7JHZ0_9ENTR</name>
<dbReference type="GO" id="GO:0000976">
    <property type="term" value="F:transcription cis-regulatory region binding"/>
    <property type="evidence" value="ECO:0007669"/>
    <property type="project" value="TreeGrafter"/>
</dbReference>
<evidence type="ECO:0000259" key="5">
    <source>
        <dbReference type="PROSITE" id="PS50931"/>
    </source>
</evidence>
<accession>A0A1B7JHZ0</accession>
<dbReference type="InterPro" id="IPR036388">
    <property type="entry name" value="WH-like_DNA-bd_sf"/>
</dbReference>
<evidence type="ECO:0000256" key="4">
    <source>
        <dbReference type="ARBA" id="ARBA00023163"/>
    </source>
</evidence>
<sequence length="300" mass="33563">MRINLDVLLILDAIDKHGTFAAAAESLFKTPAALSYMIQKLESDLSIELLDRSGHRAKFTDTGRMVLEKGRLLLNAAKDLEKQALQLSAGWEKELAIALDDSFPFAALLPHIEAFYALNRQTRLNFTHHTLAGSWEELTHNGADIILGAINEPPTSAAWSYHMLGTLDNVFVVSPHHPLAAVPEDLTNEQLCLHRAVIISDSARYCHPLQTNLMDEQPQIRVDDFNSKVMLLRAGIGCGFLPRHIASPWLSTGELVEKSVISFRQKDVAYMAWRNGSDGLAQRWWRETLLASAEIARLYQ</sequence>
<dbReference type="GO" id="GO:0003700">
    <property type="term" value="F:DNA-binding transcription factor activity"/>
    <property type="evidence" value="ECO:0007669"/>
    <property type="project" value="InterPro"/>
</dbReference>
<evidence type="ECO:0000313" key="6">
    <source>
        <dbReference type="EMBL" id="OAT47537.1"/>
    </source>
</evidence>
<protein>
    <submittedName>
        <fullName evidence="6">YeeY family putative transcriptional regulator</fullName>
    </submittedName>
</protein>
<dbReference type="RefSeq" id="WP_064547844.1">
    <property type="nucleotide sequence ID" value="NZ_LXEU01000078.1"/>
</dbReference>
<dbReference type="EMBL" id="LXEU01000078">
    <property type="protein sequence ID" value="OAT47537.1"/>
    <property type="molecule type" value="Genomic_DNA"/>
</dbReference>
<gene>
    <name evidence="6" type="ORF">M989_03778</name>
</gene>
<dbReference type="Gene3D" id="1.10.10.10">
    <property type="entry name" value="Winged helix-like DNA-binding domain superfamily/Winged helix DNA-binding domain"/>
    <property type="match status" value="1"/>
</dbReference>
<dbReference type="SUPFAM" id="SSF53850">
    <property type="entry name" value="Periplasmic binding protein-like II"/>
    <property type="match status" value="1"/>
</dbReference>
<dbReference type="PROSITE" id="PS50931">
    <property type="entry name" value="HTH_LYSR"/>
    <property type="match status" value="1"/>
</dbReference>
<feature type="domain" description="HTH lysR-type" evidence="5">
    <location>
        <begin position="3"/>
        <end position="60"/>
    </location>
</feature>
<reference evidence="6 7" key="1">
    <citation type="submission" date="2016-04" db="EMBL/GenBank/DDBJ databases">
        <title>ATOL: Assembling a taxonomically balanced genome-scale reconstruction of the evolutionary history of the Enterobacteriaceae.</title>
        <authorList>
            <person name="Plunkett G.III."/>
            <person name="Neeno-Eckwall E.C."/>
            <person name="Glasner J.D."/>
            <person name="Perna N.T."/>
        </authorList>
    </citation>
    <scope>NUCLEOTIDE SEQUENCE [LARGE SCALE GENOMIC DNA]</scope>
    <source>
        <strain evidence="6 7">ATCC 51603</strain>
    </source>
</reference>
<dbReference type="Gene3D" id="3.40.190.290">
    <property type="match status" value="1"/>
</dbReference>